<dbReference type="AlphaFoldDB" id="C9K7J2"/>
<dbReference type="EMBL" id="AB525200">
    <property type="protein sequence ID" value="BAI44816.1"/>
    <property type="molecule type" value="Genomic_DNA"/>
</dbReference>
<proteinExistence type="predicted"/>
<name>C9K7J2_ALTAL</name>
<reference evidence="1" key="1">
    <citation type="submission" date="2009-10" db="EMBL/GenBank/DDBJ databases">
        <title>A Zn(II)2Cys6 transcription regulator encoded by the AMT gene cluster negatively controls AM-toxin production in the apple pathotype of Alternaria alternata.</title>
        <authorList>
            <person name="Harimoto Y."/>
            <person name="Kodama M."/>
            <person name="Yamamoto M."/>
            <person name="Otani H."/>
            <person name="Tsuge T."/>
        </authorList>
    </citation>
    <scope>NUCLEOTIDE SEQUENCE</scope>
    <source>
        <strain evidence="1">NBRC 8984</strain>
    </source>
</reference>
<accession>C9K7J2</accession>
<protein>
    <submittedName>
        <fullName evidence="1">Uncharacterized protein ORF28</fullName>
    </submittedName>
</protein>
<organism evidence="1">
    <name type="scientific">Alternaria alternata</name>
    <name type="common">Alternaria rot fungus</name>
    <name type="synonym">Torula alternata</name>
    <dbReference type="NCBI Taxonomy" id="5599"/>
    <lineage>
        <taxon>Eukaryota</taxon>
        <taxon>Fungi</taxon>
        <taxon>Dikarya</taxon>
        <taxon>Ascomycota</taxon>
        <taxon>Pezizomycotina</taxon>
        <taxon>Dothideomycetes</taxon>
        <taxon>Pleosporomycetidae</taxon>
        <taxon>Pleosporales</taxon>
        <taxon>Pleosporineae</taxon>
        <taxon>Pleosporaceae</taxon>
        <taxon>Alternaria</taxon>
        <taxon>Alternaria sect. Alternaria</taxon>
        <taxon>Alternaria alternata complex</taxon>
    </lineage>
</organism>
<sequence>MQTYLACLQQSLPPFLITSVDCTHFHHGEQPQASRKPLLLCCFTMSDCAPKGKSRFADYVTQLFGSTEPPASTNKIRIYWMDEVRIPPRTRTKPLMESRMAIKVTTITRK</sequence>
<evidence type="ECO:0000313" key="1">
    <source>
        <dbReference type="EMBL" id="BAI44816.1"/>
    </source>
</evidence>
<gene>
    <name evidence="1" type="primary">ORF28</name>
</gene>